<evidence type="ECO:0000256" key="2">
    <source>
        <dbReference type="PROSITE-ProRule" id="PRU00352"/>
    </source>
</evidence>
<dbReference type="InterPro" id="IPR001627">
    <property type="entry name" value="Semap_dom"/>
</dbReference>
<dbReference type="GO" id="GO:0030215">
    <property type="term" value="F:semaphorin receptor binding"/>
    <property type="evidence" value="ECO:0007669"/>
    <property type="project" value="InterPro"/>
</dbReference>
<dbReference type="GO" id="GO:0001755">
    <property type="term" value="P:neural crest cell migration"/>
    <property type="evidence" value="ECO:0007669"/>
    <property type="project" value="TreeGrafter"/>
</dbReference>
<dbReference type="SUPFAM" id="SSF101912">
    <property type="entry name" value="Sema domain"/>
    <property type="match status" value="1"/>
</dbReference>
<gene>
    <name evidence="6" type="ORF">COCON_G00100540</name>
</gene>
<protein>
    <recommendedName>
        <fullName evidence="5">Sema domain-containing protein</fullName>
    </recommendedName>
</protein>
<accession>A0A9Q1DHN2</accession>
<dbReference type="AlphaFoldDB" id="A0A9Q1DHN2"/>
<dbReference type="Pfam" id="PF01403">
    <property type="entry name" value="Sema"/>
    <property type="match status" value="1"/>
</dbReference>
<evidence type="ECO:0000256" key="3">
    <source>
        <dbReference type="SAM" id="MobiDB-lite"/>
    </source>
</evidence>
<keyword evidence="4" id="KW-0812">Transmembrane</keyword>
<dbReference type="InterPro" id="IPR027231">
    <property type="entry name" value="Semaphorin"/>
</dbReference>
<dbReference type="PANTHER" id="PTHR11036">
    <property type="entry name" value="SEMAPHORIN"/>
    <property type="match status" value="1"/>
</dbReference>
<feature type="region of interest" description="Disordered" evidence="3">
    <location>
        <begin position="360"/>
        <end position="380"/>
    </location>
</feature>
<keyword evidence="7" id="KW-1185">Reference proteome</keyword>
<dbReference type="GO" id="GO:0007411">
    <property type="term" value="P:axon guidance"/>
    <property type="evidence" value="ECO:0007669"/>
    <property type="project" value="TreeGrafter"/>
</dbReference>
<dbReference type="GO" id="GO:0071526">
    <property type="term" value="P:semaphorin-plexin signaling pathway"/>
    <property type="evidence" value="ECO:0007669"/>
    <property type="project" value="TreeGrafter"/>
</dbReference>
<evidence type="ECO:0000256" key="4">
    <source>
        <dbReference type="SAM" id="Phobius"/>
    </source>
</evidence>
<dbReference type="GO" id="GO:0005886">
    <property type="term" value="C:plasma membrane"/>
    <property type="evidence" value="ECO:0007669"/>
    <property type="project" value="TreeGrafter"/>
</dbReference>
<dbReference type="SMART" id="SM00630">
    <property type="entry name" value="Sema"/>
    <property type="match status" value="1"/>
</dbReference>
<dbReference type="GO" id="GO:0030335">
    <property type="term" value="P:positive regulation of cell migration"/>
    <property type="evidence" value="ECO:0007669"/>
    <property type="project" value="TreeGrafter"/>
</dbReference>
<evidence type="ECO:0000256" key="1">
    <source>
        <dbReference type="ARBA" id="ARBA00023180"/>
    </source>
</evidence>
<dbReference type="PANTHER" id="PTHR11036:SF72">
    <property type="entry name" value="SEMAPHORIN-4F"/>
    <property type="match status" value="1"/>
</dbReference>
<dbReference type="InterPro" id="IPR015943">
    <property type="entry name" value="WD40/YVTN_repeat-like_dom_sf"/>
</dbReference>
<dbReference type="Gene3D" id="2.130.10.10">
    <property type="entry name" value="YVTN repeat-like/Quinoprotein amine dehydrogenase"/>
    <property type="match status" value="1"/>
</dbReference>
<comment type="caution">
    <text evidence="2">Lacks conserved residue(s) required for the propagation of feature annotation.</text>
</comment>
<dbReference type="OrthoDB" id="9988752at2759"/>
<feature type="transmembrane region" description="Helical" evidence="4">
    <location>
        <begin position="649"/>
        <end position="669"/>
    </location>
</feature>
<proteinExistence type="predicted"/>
<dbReference type="PROSITE" id="PS51004">
    <property type="entry name" value="SEMA"/>
    <property type="match status" value="1"/>
</dbReference>
<keyword evidence="4" id="KW-0472">Membrane</keyword>
<dbReference type="InterPro" id="IPR045791">
    <property type="entry name" value="Sema4F_C"/>
</dbReference>
<comment type="caution">
    <text evidence="6">The sequence shown here is derived from an EMBL/GenBank/DDBJ whole genome shotgun (WGS) entry which is preliminary data.</text>
</comment>
<reference evidence="6" key="1">
    <citation type="journal article" date="2023" name="Science">
        <title>Genome structures resolve the early diversification of teleost fishes.</title>
        <authorList>
            <person name="Parey E."/>
            <person name="Louis A."/>
            <person name="Montfort J."/>
            <person name="Bouchez O."/>
            <person name="Roques C."/>
            <person name="Iampietro C."/>
            <person name="Lluch J."/>
            <person name="Castinel A."/>
            <person name="Donnadieu C."/>
            <person name="Desvignes T."/>
            <person name="Floi Bucao C."/>
            <person name="Jouanno E."/>
            <person name="Wen M."/>
            <person name="Mejri S."/>
            <person name="Dirks R."/>
            <person name="Jansen H."/>
            <person name="Henkel C."/>
            <person name="Chen W.J."/>
            <person name="Zahm M."/>
            <person name="Cabau C."/>
            <person name="Klopp C."/>
            <person name="Thompson A.W."/>
            <person name="Robinson-Rechavi M."/>
            <person name="Braasch I."/>
            <person name="Lecointre G."/>
            <person name="Bobe J."/>
            <person name="Postlethwait J.H."/>
            <person name="Berthelot C."/>
            <person name="Roest Crollius H."/>
            <person name="Guiguen Y."/>
        </authorList>
    </citation>
    <scope>NUCLEOTIDE SEQUENCE</scope>
    <source>
        <strain evidence="6">Concon-B</strain>
    </source>
</reference>
<evidence type="ECO:0000259" key="5">
    <source>
        <dbReference type="PROSITE" id="PS51004"/>
    </source>
</evidence>
<sequence>MARLVKADRKGLRHEHSVPHKMKTPVRTLTVLFMGHWLVACSPAGTTDVLGPEYFSVSNISSLLLDEASGVLYLGARDSILAVNASTLSTTHPAILWSVPEEKRKICEMKGKSEADCHNYILVLQFVSEGQIYACGTYAFDPQCTFINRADFSLEVQADGSMKMETGKGKCPFDPKYSHTTVTADGILYSGTSSDFMGTTAHIARATGSEGQRVRTLESSAWLRAPTFVSSAVVRWSQGSSGNDDDDDDEIFFFFMEEAEEYNFYSKVNVPRVARVCKGDVGGRKTLQKRWTSFMKTGLVCEARGEHYTILRAVFTLQHQQGEPESTHFYCVLSSQWGDVSAVCVYSVADVVEAMKGPFKQKKSCESSPNPEAALKPRPGQCIGRDLKAEGFESSLSLPDSVLSFLRDHPMMENSVSAAPLLVRRGITYNTITVSNHNPAAILHLGTDTGELHSVSVGGQDATLLQEIPLFNTPVNNILLHQEGVMVSSGQSLARVAAGGCSLYPNCELCVLTKSQGCVWRGETCTPSSSSGSEAQGPEVVCETADVRCSPTVQELRVRAGLQIVLPCVQLAPRPCFWTHPPGRHTRLRHWDLAVTVTTETVGTYTCYCQDDRPGVGLGAGPGGRSQCPRAAYELVLEDRNMHRGWKGLYVACLFLGLLLGALLLALLWPPRPQHQRAH</sequence>
<dbReference type="EMBL" id="JAFJMO010000007">
    <property type="protein sequence ID" value="KAJ8271195.1"/>
    <property type="molecule type" value="Genomic_DNA"/>
</dbReference>
<dbReference type="Pfam" id="PF19428">
    <property type="entry name" value="Sema4F_C"/>
    <property type="match status" value="1"/>
</dbReference>
<keyword evidence="4" id="KW-1133">Transmembrane helix</keyword>
<evidence type="ECO:0000313" key="7">
    <source>
        <dbReference type="Proteomes" id="UP001152803"/>
    </source>
</evidence>
<keyword evidence="1" id="KW-0325">Glycoprotein</keyword>
<name>A0A9Q1DHN2_CONCO</name>
<evidence type="ECO:0000313" key="6">
    <source>
        <dbReference type="EMBL" id="KAJ8271195.1"/>
    </source>
</evidence>
<dbReference type="InterPro" id="IPR036352">
    <property type="entry name" value="Semap_dom_sf"/>
</dbReference>
<dbReference type="Proteomes" id="UP001152803">
    <property type="component" value="Unassembled WGS sequence"/>
</dbReference>
<dbReference type="GO" id="GO:0045499">
    <property type="term" value="F:chemorepellent activity"/>
    <property type="evidence" value="ECO:0007669"/>
    <property type="project" value="TreeGrafter"/>
</dbReference>
<organism evidence="6 7">
    <name type="scientific">Conger conger</name>
    <name type="common">Conger eel</name>
    <name type="synonym">Muraena conger</name>
    <dbReference type="NCBI Taxonomy" id="82655"/>
    <lineage>
        <taxon>Eukaryota</taxon>
        <taxon>Metazoa</taxon>
        <taxon>Chordata</taxon>
        <taxon>Craniata</taxon>
        <taxon>Vertebrata</taxon>
        <taxon>Euteleostomi</taxon>
        <taxon>Actinopterygii</taxon>
        <taxon>Neopterygii</taxon>
        <taxon>Teleostei</taxon>
        <taxon>Anguilliformes</taxon>
        <taxon>Congridae</taxon>
        <taxon>Conger</taxon>
    </lineage>
</organism>
<feature type="domain" description="Sema" evidence="5">
    <location>
        <begin position="36"/>
        <end position="498"/>
    </location>
</feature>